<proteinExistence type="predicted"/>
<dbReference type="Pfam" id="PF25597">
    <property type="entry name" value="SH3_retrovirus"/>
    <property type="match status" value="1"/>
</dbReference>
<organism evidence="2 3">
    <name type="scientific">Cajanus cajan</name>
    <name type="common">Pigeon pea</name>
    <name type="synonym">Cajanus indicus</name>
    <dbReference type="NCBI Taxonomy" id="3821"/>
    <lineage>
        <taxon>Eukaryota</taxon>
        <taxon>Viridiplantae</taxon>
        <taxon>Streptophyta</taxon>
        <taxon>Embryophyta</taxon>
        <taxon>Tracheophyta</taxon>
        <taxon>Spermatophyta</taxon>
        <taxon>Magnoliopsida</taxon>
        <taxon>eudicotyledons</taxon>
        <taxon>Gunneridae</taxon>
        <taxon>Pentapetalae</taxon>
        <taxon>rosids</taxon>
        <taxon>fabids</taxon>
        <taxon>Fabales</taxon>
        <taxon>Fabaceae</taxon>
        <taxon>Papilionoideae</taxon>
        <taxon>50 kb inversion clade</taxon>
        <taxon>NPAAA clade</taxon>
        <taxon>indigoferoid/millettioid clade</taxon>
        <taxon>Phaseoleae</taxon>
        <taxon>Cajanus</taxon>
    </lineage>
</organism>
<name>A0A151U7U2_CAJCA</name>
<evidence type="ECO:0000313" key="3">
    <source>
        <dbReference type="Proteomes" id="UP000075243"/>
    </source>
</evidence>
<evidence type="ECO:0000313" key="2">
    <source>
        <dbReference type="EMBL" id="KYP75364.1"/>
    </source>
</evidence>
<keyword evidence="3" id="KW-1185">Reference proteome</keyword>
<dbReference type="Gramene" id="C.cajan_07860.t">
    <property type="protein sequence ID" value="C.cajan_07860.t"/>
    <property type="gene ID" value="C.cajan_07860"/>
</dbReference>
<dbReference type="InterPro" id="IPR043502">
    <property type="entry name" value="DNA/RNA_pol_sf"/>
</dbReference>
<dbReference type="InterPro" id="IPR036397">
    <property type="entry name" value="RNaseH_sf"/>
</dbReference>
<accession>A0A151U7U2</accession>
<feature type="domain" description="Integrase catalytic" evidence="1">
    <location>
        <begin position="1"/>
        <end position="111"/>
    </location>
</feature>
<dbReference type="Proteomes" id="UP000075243">
    <property type="component" value="Chromosome 2"/>
</dbReference>
<dbReference type="PANTHER" id="PTHR11439">
    <property type="entry name" value="GAG-POL-RELATED RETROTRANSPOSON"/>
    <property type="match status" value="1"/>
</dbReference>
<dbReference type="Gene3D" id="3.30.420.10">
    <property type="entry name" value="Ribonuclease H-like superfamily/Ribonuclease H"/>
    <property type="match status" value="1"/>
</dbReference>
<dbReference type="EMBL" id="CM003604">
    <property type="protein sequence ID" value="KYP75364.1"/>
    <property type="molecule type" value="Genomic_DNA"/>
</dbReference>
<dbReference type="SUPFAM" id="SSF56672">
    <property type="entry name" value="DNA/RNA polymerases"/>
    <property type="match status" value="1"/>
</dbReference>
<dbReference type="SUPFAM" id="SSF53098">
    <property type="entry name" value="Ribonuclease H-like"/>
    <property type="match status" value="1"/>
</dbReference>
<dbReference type="GO" id="GO:0003676">
    <property type="term" value="F:nucleic acid binding"/>
    <property type="evidence" value="ECO:0007669"/>
    <property type="project" value="InterPro"/>
</dbReference>
<sequence length="702" mass="80175">MHFKKLTENQFNKKIKVVQCDGGGEFKGLQKISQESGFQLRMSCPYTSQQNGKAERKHRHVVELGLTLLAQAKMPLYFLWEAFSTAVFLINRLPTPIIRNKSPYSVLLNKEPDYNNLKSFGCACYPCIKPYNAHKLQYHTTKCVFLGYSSSHKGFKCMNSNGRIFISRHVIFNEHEFPFHDGFLNKQKSAEIFTEPASSFYPLIPAGISHNHGFETYRSISVDQSNNSTENDERRKARLVAKGFQQTAGVDFDETFTPVIKASTVRIILAIAVHYNWEVRQMDINNAFLNGYLKETVFMHQPEGFTDPNKPHHVCKFIKAIYGLKQAPRAWFDRLKKALLRWGFQNTRSDSSLFFLRGENHITFLLIYVDDIIVTGSNTNFLQAFIKQLNVVFALKDLGKLHYFLGIEVHRDSGGMFLKQIKYIADILKKFKMDRASSCPTPMVTGRSFTNEGEPMKNPTIFRQAIGALQYLTNSRPDIAYSVNKLCQYMSAPTDDHWQGIKRILRYLCGTINHCLHIKSSADLDIAGFSDAYWAISIDDRKSIAGQCVFLGESLIAWSSRKQKVVSRSSTESEYRALVDLAAEVKWIKSLLQEIKLPMPRKPILWCDNLSAKALASNPVMHARSKHIEVDIHFIRDQVLQNQISIAYVPSSDQIADCLTKALTHSRFSQLRDKLGVVQSPTRLRGVLKDNRFCYILISLDL</sequence>
<dbReference type="PROSITE" id="PS50994">
    <property type="entry name" value="INTEGRASE"/>
    <property type="match status" value="1"/>
</dbReference>
<dbReference type="InterPro" id="IPR012337">
    <property type="entry name" value="RNaseH-like_sf"/>
</dbReference>
<dbReference type="InterPro" id="IPR013103">
    <property type="entry name" value="RVT_2"/>
</dbReference>
<gene>
    <name evidence="2" type="ORF">KK1_008090</name>
</gene>
<dbReference type="AlphaFoldDB" id="A0A151U7U2"/>
<protein>
    <submittedName>
        <fullName evidence="2">Copia protein</fullName>
    </submittedName>
</protein>
<reference evidence="2 3" key="1">
    <citation type="journal article" date="2012" name="Nat. Biotechnol.">
        <title>Draft genome sequence of pigeonpea (Cajanus cajan), an orphan legume crop of resource-poor farmers.</title>
        <authorList>
            <person name="Varshney R.K."/>
            <person name="Chen W."/>
            <person name="Li Y."/>
            <person name="Bharti A.K."/>
            <person name="Saxena R.K."/>
            <person name="Schlueter J.A."/>
            <person name="Donoghue M.T."/>
            <person name="Azam S."/>
            <person name="Fan G."/>
            <person name="Whaley A.M."/>
            <person name="Farmer A.D."/>
            <person name="Sheridan J."/>
            <person name="Iwata A."/>
            <person name="Tuteja R."/>
            <person name="Penmetsa R.V."/>
            <person name="Wu W."/>
            <person name="Upadhyaya H.D."/>
            <person name="Yang S.P."/>
            <person name="Shah T."/>
            <person name="Saxena K.B."/>
            <person name="Michael T."/>
            <person name="McCombie W.R."/>
            <person name="Yang B."/>
            <person name="Zhang G."/>
            <person name="Yang H."/>
            <person name="Wang J."/>
            <person name="Spillane C."/>
            <person name="Cook D.R."/>
            <person name="May G.D."/>
            <person name="Xu X."/>
            <person name="Jackson S.A."/>
        </authorList>
    </citation>
    <scope>NUCLEOTIDE SEQUENCE [LARGE SCALE GENOMIC DNA]</scope>
    <source>
        <strain evidence="3">cv. Asha</strain>
    </source>
</reference>
<dbReference type="GO" id="GO:0015074">
    <property type="term" value="P:DNA integration"/>
    <property type="evidence" value="ECO:0007669"/>
    <property type="project" value="InterPro"/>
</dbReference>
<dbReference type="Pfam" id="PF07727">
    <property type="entry name" value="RVT_2"/>
    <property type="match status" value="1"/>
</dbReference>
<dbReference type="InterPro" id="IPR057670">
    <property type="entry name" value="SH3_retrovirus"/>
</dbReference>
<dbReference type="CDD" id="cd09272">
    <property type="entry name" value="RNase_HI_RT_Ty1"/>
    <property type="match status" value="1"/>
</dbReference>
<dbReference type="InterPro" id="IPR001584">
    <property type="entry name" value="Integrase_cat-core"/>
</dbReference>
<dbReference type="PANTHER" id="PTHR11439:SF455">
    <property type="entry name" value="RLK (RECEPTOR-LIKE PROTEIN KINASE) 8, PUTATIVE-RELATED"/>
    <property type="match status" value="1"/>
</dbReference>
<dbReference type="OMA" id="AYWAISI"/>
<evidence type="ECO:0000259" key="1">
    <source>
        <dbReference type="PROSITE" id="PS50994"/>
    </source>
</evidence>